<dbReference type="Gene3D" id="1.10.8.400">
    <property type="entry name" value="Enoyl acyl carrier protein reductase"/>
    <property type="match status" value="1"/>
</dbReference>
<feature type="active site" description="Proton acceptor" evidence="12">
    <location>
        <position position="164"/>
    </location>
</feature>
<name>A0A0J9X1X7_STAAU</name>
<keyword evidence="8" id="KW-0443">Lipid metabolism</keyword>
<feature type="binding site" evidence="16">
    <location>
        <position position="37"/>
    </location>
    <ligand>
        <name>NADP(+)</name>
        <dbReference type="ChEBI" id="CHEBI:58349"/>
    </ligand>
</feature>
<feature type="binding site" evidence="16">
    <location>
        <position position="120"/>
    </location>
    <ligand>
        <name>L-glutamate</name>
        <dbReference type="ChEBI" id="CHEBI:29985"/>
    </ligand>
</feature>
<evidence type="ECO:0000313" key="15">
    <source>
        <dbReference type="PDB" id="4D41"/>
    </source>
</evidence>
<dbReference type="GO" id="GO:0006633">
    <property type="term" value="P:fatty acid biosynthetic process"/>
    <property type="evidence" value="ECO:0007669"/>
    <property type="project" value="UniProtKB-KW"/>
</dbReference>
<dbReference type="SMR" id="A0A0J9X1X7"/>
<sequence length="273" mass="29925">MSDYDIPTTENLYFQGAMVNLENKTYVIMGIANKRSIAFGVAKVLDQLGAKLVFTYRKERSRKELEKLLEQLNQPEAHLYQIDVQSDEEVINGFEQIGKDVGNIDGVYHSIAFANMEDLRGRFSETSREGFLLAQDISSYSLTIVAHEAKKLMPEGGSIVATTYLGGEFAVQNYNVMGVAKASLEANVKYLALDLGPDNIRVNAISAGPIRTLSAKGVGGFNTILKEIEERAPLKRNVDQVEVGKTAAYLLSDLSSGVTGENIHVDSGFHAIK</sequence>
<evidence type="ECO:0000256" key="5">
    <source>
        <dbReference type="ARBA" id="ARBA00022832"/>
    </source>
</evidence>
<evidence type="ECO:0000256" key="6">
    <source>
        <dbReference type="ARBA" id="ARBA00023002"/>
    </source>
</evidence>
<dbReference type="FunFam" id="1.10.8.400:FF:000001">
    <property type="entry name" value="Enoyl-[acyl-carrier-protein] reductase [NADH]"/>
    <property type="match status" value="1"/>
</dbReference>
<dbReference type="InterPro" id="IPR014358">
    <property type="entry name" value="Enoyl-ACP_Rdtase_NADH"/>
</dbReference>
<evidence type="ECO:0000256" key="4">
    <source>
        <dbReference type="ARBA" id="ARBA00022516"/>
    </source>
</evidence>
<dbReference type="EC" id="1.3.1.39" evidence="11"/>
<comment type="subunit">
    <text evidence="3">Homotetramer.</text>
</comment>
<evidence type="ECO:0000256" key="12">
    <source>
        <dbReference type="PIRSR" id="PIRSR000094-1"/>
    </source>
</evidence>
<feature type="binding site" evidence="14">
    <location>
        <position position="181"/>
    </location>
    <ligand>
        <name>NAD(+)</name>
        <dbReference type="ChEBI" id="CHEBI:57540"/>
    </ligand>
</feature>
<feature type="binding site" evidence="16">
    <location>
        <position position="83"/>
    </location>
    <ligand>
        <name>NADP(+)</name>
        <dbReference type="ChEBI" id="CHEBI:58349"/>
    </ligand>
</feature>
<dbReference type="Gene3D" id="3.40.50.720">
    <property type="entry name" value="NAD(P)-binding Rossmann-like Domain"/>
    <property type="match status" value="1"/>
</dbReference>
<feature type="binding site" evidence="16">
    <location>
        <position position="181"/>
    </location>
    <ligand>
        <name>NADP(+)</name>
        <dbReference type="ChEBI" id="CHEBI:58349"/>
    </ligand>
</feature>
<dbReference type="GO" id="GO:0004318">
    <property type="term" value="F:enoyl-[acyl-carrier-protein] reductase (NADH) activity"/>
    <property type="evidence" value="ECO:0007669"/>
    <property type="project" value="InterPro"/>
</dbReference>
<dbReference type="InterPro" id="IPR002347">
    <property type="entry name" value="SDR_fam"/>
</dbReference>
<dbReference type="AlphaFoldDB" id="A0A0J9X1X7"/>
<feature type="binding site" evidence="16">
    <location>
        <position position="223"/>
    </location>
    <ligand>
        <name>L-glutamate</name>
        <dbReference type="ChEBI" id="CHEBI:29985"/>
    </ligand>
</feature>
<feature type="binding site" evidence="16">
    <location>
        <position position="214"/>
    </location>
    <ligand>
        <name>NADP(+)</name>
        <dbReference type="ChEBI" id="CHEBI:58349"/>
    </ligand>
</feature>
<feature type="binding site" evidence="16">
    <location>
        <position position="30"/>
    </location>
    <ligand>
        <name>NADP(+)</name>
        <dbReference type="ChEBI" id="CHEBI:58349"/>
    </ligand>
</feature>
<reference evidence="15 16" key="1">
    <citation type="journal article" date="2015" name="Biochemistry">
        <title>An ordered water channel in Staphylococcus aureus FabI: unraveling the mechanism of substrate recognition and reduction.</title>
        <authorList>
            <person name="Schiebel J."/>
            <person name="Chang A."/>
            <person name="Merget B."/>
            <person name="Bommineni G.R."/>
            <person name="Yu W."/>
            <person name="Spagnuolo L.A."/>
            <person name="Baxter M.V."/>
            <person name="Tareilus M."/>
            <person name="Tonge P.J."/>
            <person name="Kisker C."/>
            <person name="Sotriffer C.A."/>
        </authorList>
    </citation>
    <scope>X-RAY CRYSTALLOGRAPHY (2.30 ANGSTROMS) OF 18-273 IN COMPLEX WITH NADP</scope>
    <source>
        <strain evidence="15">N315</strain>
    </source>
</reference>
<comment type="pathway">
    <text evidence="1">Lipid metabolism; fatty acid biosynthesis.</text>
</comment>
<dbReference type="PDBsum" id="6TBC"/>
<dbReference type="InterPro" id="IPR036291">
    <property type="entry name" value="NAD(P)-bd_dom_sf"/>
</dbReference>
<dbReference type="PANTHER" id="PTHR43159">
    <property type="entry name" value="ENOYL-[ACYL-CARRIER-PROTEIN] REDUCTASE"/>
    <property type="match status" value="1"/>
</dbReference>
<feature type="binding site" evidence="16">
    <location>
        <position position="210"/>
    </location>
    <ligand>
        <name>NADP(+)</name>
        <dbReference type="ChEBI" id="CHEBI:58349"/>
    </ligand>
</feature>
<evidence type="ECO:0000256" key="13">
    <source>
        <dbReference type="PIRSR" id="PIRSR000094-2"/>
    </source>
</evidence>
<evidence type="ECO:0000256" key="10">
    <source>
        <dbReference type="ARBA" id="ARBA00050288"/>
    </source>
</evidence>
<feature type="binding site" evidence="13">
    <location>
        <position position="114"/>
    </location>
    <ligand>
        <name>substrate</name>
    </ligand>
</feature>
<organism evidence="15">
    <name type="scientific">Staphylococcus aureus</name>
    <dbReference type="NCBI Taxonomy" id="1280"/>
    <lineage>
        <taxon>Bacteria</taxon>
        <taxon>Bacillati</taxon>
        <taxon>Bacillota</taxon>
        <taxon>Bacilli</taxon>
        <taxon>Bacillales</taxon>
        <taxon>Staphylococcaceae</taxon>
        <taxon>Staphylococcus</taxon>
    </lineage>
</organism>
<keyword evidence="15 16" id="KW-0002">3D-structure</keyword>
<feature type="binding site" evidence="14">
    <location>
        <begin position="83"/>
        <end position="84"/>
    </location>
    <ligand>
        <name>NAD(+)</name>
        <dbReference type="ChEBI" id="CHEBI:57540"/>
    </ligand>
</feature>
<dbReference type="GO" id="GO:0050661">
    <property type="term" value="F:NADP binding"/>
    <property type="evidence" value="ECO:0007669"/>
    <property type="project" value="UniProtKB-ARBA"/>
</dbReference>
<dbReference type="FunFam" id="3.40.50.720:FF:000169">
    <property type="entry name" value="Enoyl-[acyl-carrier-protein] reductase [NADH]"/>
    <property type="match status" value="1"/>
</dbReference>
<dbReference type="PANTHER" id="PTHR43159:SF2">
    <property type="entry name" value="ENOYL-[ACYL-CARRIER-PROTEIN] REDUCTASE [NADH], CHLOROPLASTIC"/>
    <property type="match status" value="1"/>
</dbReference>
<dbReference type="CDD" id="cd05372">
    <property type="entry name" value="ENR_SDR"/>
    <property type="match status" value="1"/>
</dbReference>
<dbReference type="NCBIfam" id="NF006369">
    <property type="entry name" value="PRK08594.1"/>
    <property type="match status" value="1"/>
</dbReference>
<feature type="binding site" evidence="16">
    <location>
        <position position="222"/>
    </location>
    <ligand>
        <name>L-glutamate</name>
        <dbReference type="ChEBI" id="CHEBI:29985"/>
    </ligand>
</feature>
<evidence type="ECO:0000256" key="7">
    <source>
        <dbReference type="ARBA" id="ARBA00023027"/>
    </source>
</evidence>
<feature type="binding site" evidence="14">
    <location>
        <position position="111"/>
    </location>
    <ligand>
        <name>NAD(+)</name>
        <dbReference type="ChEBI" id="CHEBI:57540"/>
    </ligand>
</feature>
<evidence type="ECO:0000256" key="8">
    <source>
        <dbReference type="ARBA" id="ARBA00023098"/>
    </source>
</evidence>
<dbReference type="PDBsum" id="6TBB"/>
<feature type="binding site" evidence="16">
    <location>
        <position position="36"/>
    </location>
    <ligand>
        <name>NADP(+)</name>
        <dbReference type="ChEBI" id="CHEBI:58349"/>
    </ligand>
</feature>
<keyword evidence="7 11" id="KW-0520">NAD</keyword>
<dbReference type="EvolutionaryTrace" id="A0A0J9X1X7"/>
<evidence type="ECO:0000256" key="9">
    <source>
        <dbReference type="ARBA" id="ARBA00023160"/>
    </source>
</evidence>
<feature type="binding site" evidence="14">
    <location>
        <begin position="210"/>
        <end position="214"/>
    </location>
    <ligand>
        <name>NAD(+)</name>
        <dbReference type="ChEBI" id="CHEBI:57540"/>
    </ligand>
</feature>
<protein>
    <recommendedName>
        <fullName evidence="11">Enoyl-[acyl-carrier-protein] reductase [NADPH]</fullName>
        <shortName evidence="11">ENR</shortName>
        <ecNumber evidence="11">1.3.1.39</ecNumber>
    </recommendedName>
</protein>
<evidence type="ECO:0000256" key="14">
    <source>
        <dbReference type="PIRSR" id="PIRSR000094-3"/>
    </source>
</evidence>
<evidence type="ECO:0000256" key="1">
    <source>
        <dbReference type="ARBA" id="ARBA00005194"/>
    </source>
</evidence>
<comment type="similarity">
    <text evidence="2 11">Belongs to the short-chain dehydrogenases/reductases (SDR) family. FabI subfamily.</text>
</comment>
<feature type="binding site" evidence="16">
    <location>
        <position position="57"/>
    </location>
    <ligand>
        <name>NADP(+)</name>
        <dbReference type="ChEBI" id="CHEBI:58349"/>
    </ligand>
</feature>
<keyword evidence="16" id="KW-0547">Nucleotide-binding</keyword>
<feature type="binding site" evidence="14">
    <location>
        <position position="30"/>
    </location>
    <ligand>
        <name>NAD(+)</name>
        <dbReference type="ChEBI" id="CHEBI:57540"/>
    </ligand>
</feature>
<feature type="binding site" evidence="16">
    <location>
        <position position="84"/>
    </location>
    <ligand>
        <name>NADP(+)</name>
        <dbReference type="ChEBI" id="CHEBI:58349"/>
    </ligand>
</feature>
<evidence type="ECO:0000256" key="2">
    <source>
        <dbReference type="ARBA" id="ARBA00009233"/>
    </source>
</evidence>
<evidence type="ECO:0000256" key="3">
    <source>
        <dbReference type="ARBA" id="ARBA00011881"/>
    </source>
</evidence>
<keyword evidence="4 11" id="KW-0444">Lipid biosynthesis</keyword>
<dbReference type="PRINTS" id="PR00081">
    <property type="entry name" value="GDHRDH"/>
</dbReference>
<comment type="catalytic activity">
    <reaction evidence="10 11">
        <text>a 2,3-saturated acyl-[ACP] + NADP(+) = a (2E)-enoyl-[ACP] + NADPH + H(+)</text>
        <dbReference type="Rhea" id="RHEA:22564"/>
        <dbReference type="Rhea" id="RHEA-COMP:9925"/>
        <dbReference type="Rhea" id="RHEA-COMP:9926"/>
        <dbReference type="ChEBI" id="CHEBI:15378"/>
        <dbReference type="ChEBI" id="CHEBI:57783"/>
        <dbReference type="ChEBI" id="CHEBI:58349"/>
        <dbReference type="ChEBI" id="CHEBI:78784"/>
        <dbReference type="ChEBI" id="CHEBI:78785"/>
        <dbReference type="EC" id="1.3.1.39"/>
    </reaction>
</comment>
<accession>A0A0J9X1X7</accession>
<evidence type="ECO:0000256" key="11">
    <source>
        <dbReference type="PIRNR" id="PIRNR000094"/>
    </source>
</evidence>
<feature type="binding site" evidence="16">
    <location>
        <position position="58"/>
    </location>
    <ligand>
        <name>NADP(+)</name>
        <dbReference type="ChEBI" id="CHEBI:58349"/>
    </ligand>
</feature>
<keyword evidence="9 11" id="KW-0275">Fatty acid biosynthesis</keyword>
<dbReference type="PDBsum" id="4D41"/>
<dbReference type="SUPFAM" id="SSF51735">
    <property type="entry name" value="NAD(P)-binding Rossmann-fold domains"/>
    <property type="match status" value="1"/>
</dbReference>
<keyword evidence="5" id="KW-0276">Fatty acid metabolism</keyword>
<feature type="binding site" evidence="16">
    <location>
        <position position="220"/>
    </location>
    <ligand>
        <name>L-glutamate</name>
        <dbReference type="ChEBI" id="CHEBI:29985"/>
    </ligand>
</feature>
<evidence type="ECO:0007829" key="16">
    <source>
        <dbReference type="PDB" id="4D41"/>
    </source>
</evidence>
<feature type="active site" description="Proton acceptor" evidence="12">
    <location>
        <position position="174"/>
    </location>
</feature>
<dbReference type="PIRSF" id="PIRSF000094">
    <property type="entry name" value="Enoyl-ACP_rdct"/>
    <property type="match status" value="1"/>
</dbReference>
<proteinExistence type="evidence at protein level"/>
<dbReference type="PDB" id="4D41">
    <property type="method" value="X-ray"/>
    <property type="resolution" value="2.30 A"/>
    <property type="chains" value="A/B/C/D/E/F/G/H=18-273"/>
</dbReference>
<feature type="binding site" evidence="16">
    <location>
        <position position="111"/>
    </location>
    <ligand>
        <name>NADP(+)</name>
        <dbReference type="ChEBI" id="CHEBI:58349"/>
    </ligand>
</feature>
<feature type="binding site" evidence="16">
    <location>
        <position position="212"/>
    </location>
    <ligand>
        <name>NADP(+)</name>
        <dbReference type="ChEBI" id="CHEBI:58349"/>
    </ligand>
</feature>
<dbReference type="GO" id="GO:0141148">
    <property type="term" value="F:enoyl-[acyl-carrier-protein] reductase (NADPH) activity"/>
    <property type="evidence" value="ECO:0007669"/>
    <property type="project" value="UniProtKB-EC"/>
</dbReference>
<feature type="binding site" evidence="14">
    <location>
        <begin position="36"/>
        <end position="37"/>
    </location>
    <ligand>
        <name>NAD(+)</name>
        <dbReference type="ChEBI" id="CHEBI:57540"/>
    </ligand>
</feature>
<feature type="binding site" evidence="16">
    <location>
        <position position="61"/>
    </location>
    <ligand>
        <name>NADP(+)</name>
        <dbReference type="ChEBI" id="CHEBI:58349"/>
    </ligand>
</feature>
<keyword evidence="6 11" id="KW-0560">Oxidoreductase</keyword>
<dbReference type="Pfam" id="PF13561">
    <property type="entry name" value="adh_short_C2"/>
    <property type="match status" value="1"/>
</dbReference>